<comment type="caution">
    <text evidence="1">The sequence shown here is derived from an EMBL/GenBank/DDBJ whole genome shotgun (WGS) entry which is preliminary data.</text>
</comment>
<proteinExistence type="predicted"/>
<dbReference type="EMBL" id="JAWDJW010006356">
    <property type="protein sequence ID" value="KAK3065139.1"/>
    <property type="molecule type" value="Genomic_DNA"/>
</dbReference>
<evidence type="ECO:0000313" key="2">
    <source>
        <dbReference type="Proteomes" id="UP001186974"/>
    </source>
</evidence>
<reference evidence="1" key="1">
    <citation type="submission" date="2024-09" db="EMBL/GenBank/DDBJ databases">
        <title>Black Yeasts Isolated from many extreme environments.</title>
        <authorList>
            <person name="Coleine C."/>
            <person name="Stajich J.E."/>
            <person name="Selbmann L."/>
        </authorList>
    </citation>
    <scope>NUCLEOTIDE SEQUENCE</scope>
    <source>
        <strain evidence="1">CCFEE 5737</strain>
    </source>
</reference>
<sequence length="225" mass="24249">MGVPSFAASNAIIYLTYGFFLVAGVYIAWRLRKQTKGEYLSSNRTQKAIPLAFNFIASALGSGVLFSYPEIATIAGIQGLVVYALASSLPLLVFGFLGPVIRRKCPEGFVLTEWTRRRYGTVAALFLSICTLITLFLYMVAELSALQQIVTALTGLNGLPAVIVECVVTTIYTSIGGFRVSFITDNIQAATVLILIVIAVVTVGVETRIDRSLIEPSGLTKPSLL</sequence>
<evidence type="ECO:0000313" key="1">
    <source>
        <dbReference type="EMBL" id="KAK3065139.1"/>
    </source>
</evidence>
<organism evidence="1 2">
    <name type="scientific">Coniosporium uncinatum</name>
    <dbReference type="NCBI Taxonomy" id="93489"/>
    <lineage>
        <taxon>Eukaryota</taxon>
        <taxon>Fungi</taxon>
        <taxon>Dikarya</taxon>
        <taxon>Ascomycota</taxon>
        <taxon>Pezizomycotina</taxon>
        <taxon>Dothideomycetes</taxon>
        <taxon>Dothideomycetes incertae sedis</taxon>
        <taxon>Coniosporium</taxon>
    </lineage>
</organism>
<protein>
    <submittedName>
        <fullName evidence="1">Uncharacterized protein</fullName>
    </submittedName>
</protein>
<keyword evidence="2" id="KW-1185">Reference proteome</keyword>
<dbReference type="Proteomes" id="UP001186974">
    <property type="component" value="Unassembled WGS sequence"/>
</dbReference>
<name>A0ACC3DC64_9PEZI</name>
<accession>A0ACC3DC64</accession>
<feature type="non-terminal residue" evidence="1">
    <location>
        <position position="225"/>
    </location>
</feature>
<gene>
    <name evidence="1" type="ORF">LTS18_008573</name>
</gene>